<protein>
    <submittedName>
        <fullName evidence="2">Fungal-specific transcription factor domain-containing protein</fullName>
    </submittedName>
</protein>
<dbReference type="Pfam" id="PF11951">
    <property type="entry name" value="Fungal_trans_2"/>
    <property type="match status" value="1"/>
</dbReference>
<dbReference type="Proteomes" id="UP001147695">
    <property type="component" value="Unassembled WGS sequence"/>
</dbReference>
<evidence type="ECO:0000313" key="2">
    <source>
        <dbReference type="EMBL" id="KAJ5334457.1"/>
    </source>
</evidence>
<gene>
    <name evidence="2" type="ORF">N7452_006860</name>
</gene>
<feature type="region of interest" description="Disordered" evidence="1">
    <location>
        <begin position="8"/>
        <end position="27"/>
    </location>
</feature>
<accession>A0A9W9QFK7</accession>
<sequence>MINLIFRMSDLQTPDQSGNSSDVEEPDTLSSIEYDLVELEQETIQLSSINTPEEVEHSGQISQLYRLAGLIYLERVLKDAPTKGRLARWTADAFHIVKQLDICERPFPIFFVACEARTDEERQVILAILETTQQRSIGNGSCLLQQMIESMWVQQDLASDSEEMDYVDALNATISSSELLPTLA</sequence>
<name>A0A9W9QFK7_PENBR</name>
<dbReference type="AlphaFoldDB" id="A0A9W9QFK7"/>
<dbReference type="InterPro" id="IPR021858">
    <property type="entry name" value="Fun_TF"/>
</dbReference>
<dbReference type="EMBL" id="JAPZBQ010000004">
    <property type="protein sequence ID" value="KAJ5334457.1"/>
    <property type="molecule type" value="Genomic_DNA"/>
</dbReference>
<feature type="compositionally biased region" description="Polar residues" evidence="1">
    <location>
        <begin position="10"/>
        <end position="21"/>
    </location>
</feature>
<organism evidence="2 3">
    <name type="scientific">Penicillium brevicompactum</name>
    <dbReference type="NCBI Taxonomy" id="5074"/>
    <lineage>
        <taxon>Eukaryota</taxon>
        <taxon>Fungi</taxon>
        <taxon>Dikarya</taxon>
        <taxon>Ascomycota</taxon>
        <taxon>Pezizomycotina</taxon>
        <taxon>Eurotiomycetes</taxon>
        <taxon>Eurotiomycetidae</taxon>
        <taxon>Eurotiales</taxon>
        <taxon>Aspergillaceae</taxon>
        <taxon>Penicillium</taxon>
    </lineage>
</organism>
<evidence type="ECO:0000313" key="3">
    <source>
        <dbReference type="Proteomes" id="UP001147695"/>
    </source>
</evidence>
<evidence type="ECO:0000256" key="1">
    <source>
        <dbReference type="SAM" id="MobiDB-lite"/>
    </source>
</evidence>
<proteinExistence type="predicted"/>
<reference evidence="2" key="1">
    <citation type="submission" date="2022-12" db="EMBL/GenBank/DDBJ databases">
        <authorList>
            <person name="Petersen C."/>
        </authorList>
    </citation>
    <scope>NUCLEOTIDE SEQUENCE</scope>
    <source>
        <strain evidence="2">IBT 35673</strain>
    </source>
</reference>
<comment type="caution">
    <text evidence="2">The sequence shown here is derived from an EMBL/GenBank/DDBJ whole genome shotgun (WGS) entry which is preliminary data.</text>
</comment>
<reference evidence="2" key="2">
    <citation type="journal article" date="2023" name="IMA Fungus">
        <title>Comparative genomic study of the Penicillium genus elucidates a diverse pangenome and 15 lateral gene transfer events.</title>
        <authorList>
            <person name="Petersen C."/>
            <person name="Sorensen T."/>
            <person name="Nielsen M.R."/>
            <person name="Sondergaard T.E."/>
            <person name="Sorensen J.L."/>
            <person name="Fitzpatrick D.A."/>
            <person name="Frisvad J.C."/>
            <person name="Nielsen K.L."/>
        </authorList>
    </citation>
    <scope>NUCLEOTIDE SEQUENCE</scope>
    <source>
        <strain evidence="2">IBT 35673</strain>
    </source>
</reference>